<evidence type="ECO:0000256" key="1">
    <source>
        <dbReference type="SAM" id="Phobius"/>
    </source>
</evidence>
<keyword evidence="1" id="KW-0812">Transmembrane</keyword>
<dbReference type="Proteomes" id="UP000236726">
    <property type="component" value="Unassembled WGS sequence"/>
</dbReference>
<feature type="transmembrane region" description="Helical" evidence="1">
    <location>
        <begin position="46"/>
        <end position="66"/>
    </location>
</feature>
<keyword evidence="3" id="KW-1185">Reference proteome</keyword>
<keyword evidence="1" id="KW-0472">Membrane</keyword>
<evidence type="ECO:0000313" key="2">
    <source>
        <dbReference type="EMBL" id="SEF88984.1"/>
    </source>
</evidence>
<accession>A0A1H5VP13</accession>
<organism evidence="2 3">
    <name type="scientific">Lachnospira multipara</name>
    <dbReference type="NCBI Taxonomy" id="28051"/>
    <lineage>
        <taxon>Bacteria</taxon>
        <taxon>Bacillati</taxon>
        <taxon>Bacillota</taxon>
        <taxon>Clostridia</taxon>
        <taxon>Lachnospirales</taxon>
        <taxon>Lachnospiraceae</taxon>
        <taxon>Lachnospira</taxon>
    </lineage>
</organism>
<evidence type="ECO:0000313" key="3">
    <source>
        <dbReference type="Proteomes" id="UP000236726"/>
    </source>
</evidence>
<protein>
    <submittedName>
        <fullName evidence="2">Uncharacterized protein</fullName>
    </submittedName>
</protein>
<dbReference type="EMBL" id="FNUL01000012">
    <property type="protein sequence ID" value="SEF88984.1"/>
    <property type="molecule type" value="Genomic_DNA"/>
</dbReference>
<feature type="transmembrane region" description="Helical" evidence="1">
    <location>
        <begin position="78"/>
        <end position="101"/>
    </location>
</feature>
<reference evidence="2 3" key="1">
    <citation type="submission" date="2016-10" db="EMBL/GenBank/DDBJ databases">
        <authorList>
            <person name="de Groot N.N."/>
        </authorList>
    </citation>
    <scope>NUCLEOTIDE SEQUENCE [LARGE SCALE GENOMIC DNA]</scope>
    <source>
        <strain evidence="2 3">D15d</strain>
    </source>
</reference>
<keyword evidence="1" id="KW-1133">Transmembrane helix</keyword>
<sequence length="187" mass="22587">MNKIVNTLKFIGYWILIIVEYILQFATNIFCTLIHSIGAVIKFSSYLFSTFIITLICFIYFISRTYTLYDFLHLEPYLYFYMSGFFVIALLIAKALFVIGYKIVYLVDIFFWDLNFVFYNKIQNMTKTIFLTSKKIKDEKFDENDFYISQFKQSKNYWANNVDDTLTHIHEAYYENNNDFSFIETRW</sequence>
<proteinExistence type="predicted"/>
<name>A0A1H5VP13_9FIRM</name>
<gene>
    <name evidence="2" type="ORF">SAMN05216537_1126</name>
</gene>
<dbReference type="AlphaFoldDB" id="A0A1H5VP13"/>
<feature type="transmembrane region" description="Helical" evidence="1">
    <location>
        <begin position="12"/>
        <end position="34"/>
    </location>
</feature>